<reference evidence="2" key="1">
    <citation type="submission" date="2021-01" db="EMBL/GenBank/DDBJ databases">
        <authorList>
            <consortium name="Genoscope - CEA"/>
            <person name="William W."/>
        </authorList>
    </citation>
    <scope>NUCLEOTIDE SEQUENCE</scope>
</reference>
<protein>
    <submittedName>
        <fullName evidence="2">(rape) hypothetical protein</fullName>
    </submittedName>
</protein>
<sequence>MLQVSLIIPSFPLIPEGVLLVTSLTFLSSLPSISIVLNSDCMKLFCTQYLIWLYYLV</sequence>
<keyword evidence="1" id="KW-0812">Transmembrane</keyword>
<evidence type="ECO:0000313" key="2">
    <source>
        <dbReference type="EMBL" id="CAF1842718.1"/>
    </source>
</evidence>
<dbReference type="EMBL" id="HG994368">
    <property type="protein sequence ID" value="CAF1842718.1"/>
    <property type="molecule type" value="Genomic_DNA"/>
</dbReference>
<proteinExistence type="predicted"/>
<dbReference type="Proteomes" id="UP001295469">
    <property type="component" value="Chromosome C04"/>
</dbReference>
<keyword evidence="1" id="KW-1133">Transmembrane helix</keyword>
<accession>A0A816JLJ2</accession>
<keyword evidence="1" id="KW-0472">Membrane</keyword>
<feature type="transmembrane region" description="Helical" evidence="1">
    <location>
        <begin position="6"/>
        <end position="28"/>
    </location>
</feature>
<evidence type="ECO:0000256" key="1">
    <source>
        <dbReference type="SAM" id="Phobius"/>
    </source>
</evidence>
<organism evidence="2">
    <name type="scientific">Brassica napus</name>
    <name type="common">Rape</name>
    <dbReference type="NCBI Taxonomy" id="3708"/>
    <lineage>
        <taxon>Eukaryota</taxon>
        <taxon>Viridiplantae</taxon>
        <taxon>Streptophyta</taxon>
        <taxon>Embryophyta</taxon>
        <taxon>Tracheophyta</taxon>
        <taxon>Spermatophyta</taxon>
        <taxon>Magnoliopsida</taxon>
        <taxon>eudicotyledons</taxon>
        <taxon>Gunneridae</taxon>
        <taxon>Pentapetalae</taxon>
        <taxon>rosids</taxon>
        <taxon>malvids</taxon>
        <taxon>Brassicales</taxon>
        <taxon>Brassicaceae</taxon>
        <taxon>Brassiceae</taxon>
        <taxon>Brassica</taxon>
    </lineage>
</organism>
<name>A0A816JLJ2_BRANA</name>
<gene>
    <name evidence="2" type="ORF">DARMORV10_C04P30530.1</name>
</gene>
<dbReference type="AlphaFoldDB" id="A0A816JLJ2"/>